<proteinExistence type="predicted"/>
<dbReference type="EMBL" id="AAIAJV010000002">
    <property type="protein sequence ID" value="ECC1604874.1"/>
    <property type="molecule type" value="Genomic_DNA"/>
</dbReference>
<dbReference type="AlphaFoldDB" id="A0A5Y1WCE9"/>
<gene>
    <name evidence="1" type="ORF">FNI14_02535</name>
</gene>
<sequence length="57" mass="6359">MVVWGGSRKIPYRPPHRTENAGIMNVCTNNTGIKSTVNATWINKGGRFMVFCSLISF</sequence>
<comment type="caution">
    <text evidence="1">The sequence shown here is derived from an EMBL/GenBank/DDBJ whole genome shotgun (WGS) entry which is preliminary data.</text>
</comment>
<name>A0A5Y1WCE9_SALER</name>
<evidence type="ECO:0000313" key="1">
    <source>
        <dbReference type="EMBL" id="ECC1604874.1"/>
    </source>
</evidence>
<reference evidence="1" key="1">
    <citation type="submission" date="2019-07" db="EMBL/GenBank/DDBJ databases">
        <authorList>
            <person name="Ashton P.M."/>
            <person name="Dallman T."/>
            <person name="Nair S."/>
            <person name="De Pinna E."/>
            <person name="Peters T."/>
            <person name="Grant K."/>
        </authorList>
    </citation>
    <scope>NUCLEOTIDE SEQUENCE</scope>
    <source>
        <strain evidence="1">646013</strain>
    </source>
</reference>
<accession>A0A5Y1WCE9</accession>
<protein>
    <submittedName>
        <fullName evidence="1">Uncharacterized protein</fullName>
    </submittedName>
</protein>
<organism evidence="1">
    <name type="scientific">Salmonella enterica subsp. salamae</name>
    <dbReference type="NCBI Taxonomy" id="59202"/>
    <lineage>
        <taxon>Bacteria</taxon>
        <taxon>Pseudomonadati</taxon>
        <taxon>Pseudomonadota</taxon>
        <taxon>Gammaproteobacteria</taxon>
        <taxon>Enterobacterales</taxon>
        <taxon>Enterobacteriaceae</taxon>
        <taxon>Salmonella</taxon>
    </lineage>
</organism>